<accession>T1KGQ8</accession>
<dbReference type="Proteomes" id="UP000015104">
    <property type="component" value="Unassembled WGS sequence"/>
</dbReference>
<reference evidence="1" key="2">
    <citation type="submission" date="2015-06" db="UniProtKB">
        <authorList>
            <consortium name="EnsemblMetazoa"/>
        </authorList>
    </citation>
    <scope>IDENTIFICATION</scope>
</reference>
<keyword evidence="2" id="KW-1185">Reference proteome</keyword>
<sequence length="447" mass="51859">MALIVYRGHKGLCRVDSDRFRDKRLPQHRIIKDGHINELTELTFVDFIPSFCKKVKERVVYHSFSSLVCLANEWLHRHNGWEIISCETVPQYNHSVVSDIEYSADVYTLRLWIKRSHVNYGGDDIIFWYKDFVPSRRADGSFEQLEDLIKDINEEILGGRINGKILQIETIKIGATDDWEYRNDATYISDGKTTRDIHRFTNVIIGIRVFFQIGSWLEDEIVLVDFVPEFDCNVMDTGNSLQSGNKEKFSDLIDKSSKWLALNPDLNFCNAQAVDIRVRDSDNSVETRRTWWMKQETDKMVRFLRIYCTKPNEMGRLMAASSSDLSMFTQNSDLIISAVAFDQRTFHEDVTDWYKTFQATQKEGDRLIKRRVATIETCVVPPFVHNENGSSFQSSVDQTLLGSPMEGRLKYLFVAIRIYYQETPERPESADDLLEYCSTHSPPSEPT</sequence>
<dbReference type="EMBL" id="CAEY01000070">
    <property type="status" value="NOT_ANNOTATED_CDS"/>
    <property type="molecule type" value="Genomic_DNA"/>
</dbReference>
<evidence type="ECO:0000313" key="2">
    <source>
        <dbReference type="Proteomes" id="UP000015104"/>
    </source>
</evidence>
<name>T1KGQ8_TETUR</name>
<organism evidence="1 2">
    <name type="scientific">Tetranychus urticae</name>
    <name type="common">Two-spotted spider mite</name>
    <dbReference type="NCBI Taxonomy" id="32264"/>
    <lineage>
        <taxon>Eukaryota</taxon>
        <taxon>Metazoa</taxon>
        <taxon>Ecdysozoa</taxon>
        <taxon>Arthropoda</taxon>
        <taxon>Chelicerata</taxon>
        <taxon>Arachnida</taxon>
        <taxon>Acari</taxon>
        <taxon>Acariformes</taxon>
        <taxon>Trombidiformes</taxon>
        <taxon>Prostigmata</taxon>
        <taxon>Eleutherengona</taxon>
        <taxon>Raphignathae</taxon>
        <taxon>Tetranychoidea</taxon>
        <taxon>Tetranychidae</taxon>
        <taxon>Tetranychus</taxon>
    </lineage>
</organism>
<dbReference type="AlphaFoldDB" id="T1KGQ8"/>
<dbReference type="STRING" id="32264.T1KGQ8"/>
<dbReference type="EnsemblMetazoa" id="tetur11g01670.1">
    <property type="protein sequence ID" value="tetur11g01670.1"/>
    <property type="gene ID" value="tetur11g01670"/>
</dbReference>
<dbReference type="OMA" id="VNLANEW"/>
<dbReference type="KEGG" id="tut:107363908"/>
<dbReference type="OrthoDB" id="6283821at2759"/>
<proteinExistence type="predicted"/>
<dbReference type="HOGENOM" id="CLU_667865_0_0_1"/>
<evidence type="ECO:0000313" key="1">
    <source>
        <dbReference type="EnsemblMetazoa" id="tetur11g01670.1"/>
    </source>
</evidence>
<protein>
    <submittedName>
        <fullName evidence="1">Uncharacterized protein</fullName>
    </submittedName>
</protein>
<gene>
    <name evidence="1" type="primary">107363908</name>
</gene>
<reference evidence="2" key="1">
    <citation type="submission" date="2011-08" db="EMBL/GenBank/DDBJ databases">
        <authorList>
            <person name="Rombauts S."/>
        </authorList>
    </citation>
    <scope>NUCLEOTIDE SEQUENCE</scope>
    <source>
        <strain evidence="2">London</strain>
    </source>
</reference>